<protein>
    <submittedName>
        <fullName evidence="2">Uncharacterized protein</fullName>
    </submittedName>
</protein>
<dbReference type="AlphaFoldDB" id="A0A0D3D0J6"/>
<dbReference type="Gramene" id="Bo6g118410.1">
    <property type="protein sequence ID" value="Bo6g118410.1"/>
    <property type="gene ID" value="Bo6g118410"/>
</dbReference>
<reference evidence="2 3" key="1">
    <citation type="journal article" date="2014" name="Genome Biol.">
        <title>Transcriptome and methylome profiling reveals relics of genome dominance in the mesopolyploid Brassica oleracea.</title>
        <authorList>
            <person name="Parkin I.A."/>
            <person name="Koh C."/>
            <person name="Tang H."/>
            <person name="Robinson S.J."/>
            <person name="Kagale S."/>
            <person name="Clarke W.E."/>
            <person name="Town C.D."/>
            <person name="Nixon J."/>
            <person name="Krishnakumar V."/>
            <person name="Bidwell S.L."/>
            <person name="Denoeud F."/>
            <person name="Belcram H."/>
            <person name="Links M.G."/>
            <person name="Just J."/>
            <person name="Clarke C."/>
            <person name="Bender T."/>
            <person name="Huebert T."/>
            <person name="Mason A.S."/>
            <person name="Pires J.C."/>
            <person name="Barker G."/>
            <person name="Moore J."/>
            <person name="Walley P.G."/>
            <person name="Manoli S."/>
            <person name="Batley J."/>
            <person name="Edwards D."/>
            <person name="Nelson M.N."/>
            <person name="Wang X."/>
            <person name="Paterson A.H."/>
            <person name="King G."/>
            <person name="Bancroft I."/>
            <person name="Chalhoub B."/>
            <person name="Sharpe A.G."/>
        </authorList>
    </citation>
    <scope>NUCLEOTIDE SEQUENCE</scope>
    <source>
        <strain evidence="2 3">cv. TO1000</strain>
    </source>
</reference>
<accession>A0A0D3D0J6</accession>
<feature type="region of interest" description="Disordered" evidence="1">
    <location>
        <begin position="1"/>
        <end position="58"/>
    </location>
</feature>
<keyword evidence="3" id="KW-1185">Reference proteome</keyword>
<dbReference type="HOGENOM" id="CLU_2981830_0_0_1"/>
<evidence type="ECO:0000313" key="2">
    <source>
        <dbReference type="EnsemblPlants" id="Bo6g118410.1"/>
    </source>
</evidence>
<dbReference type="Proteomes" id="UP000032141">
    <property type="component" value="Chromosome C6"/>
</dbReference>
<sequence length="58" mass="6699">MSQFEEEEAAKASSKKNVVEENSLNAFQSERVRKEPMVEPSSEHERVEMSRALRDVMT</sequence>
<evidence type="ECO:0000256" key="1">
    <source>
        <dbReference type="SAM" id="MobiDB-lite"/>
    </source>
</evidence>
<proteinExistence type="predicted"/>
<evidence type="ECO:0000313" key="3">
    <source>
        <dbReference type="Proteomes" id="UP000032141"/>
    </source>
</evidence>
<name>A0A0D3D0J6_BRAOL</name>
<reference evidence="2" key="2">
    <citation type="submission" date="2015-03" db="UniProtKB">
        <authorList>
            <consortium name="EnsemblPlants"/>
        </authorList>
    </citation>
    <scope>IDENTIFICATION</scope>
</reference>
<dbReference type="EnsemblPlants" id="Bo6g118410.1">
    <property type="protein sequence ID" value="Bo6g118410.1"/>
    <property type="gene ID" value="Bo6g118410"/>
</dbReference>
<organism evidence="2 3">
    <name type="scientific">Brassica oleracea var. oleracea</name>
    <dbReference type="NCBI Taxonomy" id="109376"/>
    <lineage>
        <taxon>Eukaryota</taxon>
        <taxon>Viridiplantae</taxon>
        <taxon>Streptophyta</taxon>
        <taxon>Embryophyta</taxon>
        <taxon>Tracheophyta</taxon>
        <taxon>Spermatophyta</taxon>
        <taxon>Magnoliopsida</taxon>
        <taxon>eudicotyledons</taxon>
        <taxon>Gunneridae</taxon>
        <taxon>Pentapetalae</taxon>
        <taxon>rosids</taxon>
        <taxon>malvids</taxon>
        <taxon>Brassicales</taxon>
        <taxon>Brassicaceae</taxon>
        <taxon>Brassiceae</taxon>
        <taxon>Brassica</taxon>
    </lineage>
</organism>
<feature type="compositionally biased region" description="Basic and acidic residues" evidence="1">
    <location>
        <begin position="30"/>
        <end position="58"/>
    </location>
</feature>